<keyword evidence="1" id="KW-1133">Transmembrane helix</keyword>
<dbReference type="GO" id="GO:0005876">
    <property type="term" value="C:spindle microtubule"/>
    <property type="evidence" value="ECO:0007669"/>
    <property type="project" value="InterPro"/>
</dbReference>
<proteinExistence type="predicted"/>
<evidence type="ECO:0000313" key="2">
    <source>
        <dbReference type="EMBL" id="KAG0448567.1"/>
    </source>
</evidence>
<evidence type="ECO:0000313" key="3">
    <source>
        <dbReference type="Proteomes" id="UP000636800"/>
    </source>
</evidence>
<reference evidence="2 3" key="1">
    <citation type="journal article" date="2020" name="Nat. Food">
        <title>A phased Vanilla planifolia genome enables genetic improvement of flavour and production.</title>
        <authorList>
            <person name="Hasing T."/>
            <person name="Tang H."/>
            <person name="Brym M."/>
            <person name="Khazi F."/>
            <person name="Huang T."/>
            <person name="Chambers A.H."/>
        </authorList>
    </citation>
    <scope>NUCLEOTIDE SEQUENCE [LARGE SCALE GENOMIC DNA]</scope>
    <source>
        <tissue evidence="2">Leaf</tissue>
    </source>
</reference>
<keyword evidence="3" id="KW-1185">Reference proteome</keyword>
<sequence length="168" mass="18396">MSQRQRKELRSRDDEALLESMGSAVAIGPEAHVATEKSAFLITARAGAGDPSTIPSICRISSSLQYHSEAKAKSLLFKVEMVLAMLQHSWRKVSVINIMILIVLVVVYAFACGLGTSSGWTMWGYVVITSPNGILDHEEAMSSCVVLMALSRKLIKLWEVLAQNFPVT</sequence>
<keyword evidence="1" id="KW-0472">Membrane</keyword>
<feature type="transmembrane region" description="Helical" evidence="1">
    <location>
        <begin position="95"/>
        <end position="116"/>
    </location>
</feature>
<dbReference type="InterPro" id="IPR044706">
    <property type="entry name" value="AUG5_plant"/>
</dbReference>
<organism evidence="2 3">
    <name type="scientific">Vanilla planifolia</name>
    <name type="common">Vanilla</name>
    <dbReference type="NCBI Taxonomy" id="51239"/>
    <lineage>
        <taxon>Eukaryota</taxon>
        <taxon>Viridiplantae</taxon>
        <taxon>Streptophyta</taxon>
        <taxon>Embryophyta</taxon>
        <taxon>Tracheophyta</taxon>
        <taxon>Spermatophyta</taxon>
        <taxon>Magnoliopsida</taxon>
        <taxon>Liliopsida</taxon>
        <taxon>Asparagales</taxon>
        <taxon>Orchidaceae</taxon>
        <taxon>Vanilloideae</taxon>
        <taxon>Vanilleae</taxon>
        <taxon>Vanilla</taxon>
    </lineage>
</organism>
<protein>
    <submittedName>
        <fullName evidence="2">Uncharacterized protein</fullName>
    </submittedName>
</protein>
<dbReference type="EMBL" id="JADCNL010000306">
    <property type="protein sequence ID" value="KAG0448567.1"/>
    <property type="molecule type" value="Genomic_DNA"/>
</dbReference>
<dbReference type="PANTHER" id="PTHR34968:SF1">
    <property type="entry name" value="AUGMIN SUBUNIT 5"/>
    <property type="match status" value="1"/>
</dbReference>
<comment type="caution">
    <text evidence="2">The sequence shown here is derived from an EMBL/GenBank/DDBJ whole genome shotgun (WGS) entry which is preliminary data.</text>
</comment>
<accession>A0A835U501</accession>
<keyword evidence="1" id="KW-0812">Transmembrane</keyword>
<dbReference type="OrthoDB" id="1711136at2759"/>
<gene>
    <name evidence="2" type="ORF">HPP92_027770</name>
</gene>
<name>A0A835U501_VANPL</name>
<evidence type="ECO:0000256" key="1">
    <source>
        <dbReference type="SAM" id="Phobius"/>
    </source>
</evidence>
<dbReference type="PANTHER" id="PTHR34968">
    <property type="entry name" value="AUGMIN SUBUNIT 5"/>
    <property type="match status" value="1"/>
</dbReference>
<dbReference type="AlphaFoldDB" id="A0A835U501"/>
<dbReference type="Proteomes" id="UP000636800">
    <property type="component" value="Unassembled WGS sequence"/>
</dbReference>